<organism evidence="1 3">
    <name type="scientific">Candidatus Iainarchaeum sp</name>
    <dbReference type="NCBI Taxonomy" id="3101447"/>
    <lineage>
        <taxon>Archaea</taxon>
        <taxon>Candidatus Iainarchaeota</taxon>
        <taxon>Candidatus Iainarchaeia</taxon>
        <taxon>Candidatus Iainarchaeales</taxon>
        <taxon>Candidatus Iainarchaeaceae</taxon>
        <taxon>Candidatus Iainarchaeum</taxon>
    </lineage>
</organism>
<name>A0A7J4JM73_9ARCH</name>
<dbReference type="Proteomes" id="UP000564964">
    <property type="component" value="Unassembled WGS sequence"/>
</dbReference>
<evidence type="ECO:0000313" key="1">
    <source>
        <dbReference type="EMBL" id="HIH16356.1"/>
    </source>
</evidence>
<proteinExistence type="predicted"/>
<protein>
    <recommendedName>
        <fullName evidence="4">Transposase</fullName>
    </recommendedName>
</protein>
<reference evidence="1" key="1">
    <citation type="journal article" date="2020" name="bioRxiv">
        <title>A rank-normalized archaeal taxonomy based on genome phylogeny resolves widespread incomplete and uneven classifications.</title>
        <authorList>
            <person name="Rinke C."/>
            <person name="Chuvochina M."/>
            <person name="Mussig A.J."/>
            <person name="Chaumeil P.-A."/>
            <person name="Waite D.W."/>
            <person name="Whitman W.B."/>
            <person name="Parks D.H."/>
            <person name="Hugenholtz P."/>
        </authorList>
    </citation>
    <scope>NUCLEOTIDE SEQUENCE</scope>
    <source>
        <strain evidence="1">UBA10219</strain>
    </source>
</reference>
<accession>A0A7J4JM73</accession>
<evidence type="ECO:0000313" key="3">
    <source>
        <dbReference type="Proteomes" id="UP000564964"/>
    </source>
</evidence>
<dbReference type="AlphaFoldDB" id="A0A7J4JM73"/>
<dbReference type="EMBL" id="JAGVWE010000002">
    <property type="protein sequence ID" value="MBS3062349.1"/>
    <property type="molecule type" value="Genomic_DNA"/>
</dbReference>
<evidence type="ECO:0008006" key="4">
    <source>
        <dbReference type="Google" id="ProtNLM"/>
    </source>
</evidence>
<evidence type="ECO:0000313" key="2">
    <source>
        <dbReference type="EMBL" id="MBS3062349.1"/>
    </source>
</evidence>
<dbReference type="EMBL" id="DUGH01000075">
    <property type="protein sequence ID" value="HIH16356.1"/>
    <property type="molecule type" value="Genomic_DNA"/>
</dbReference>
<gene>
    <name evidence="1" type="ORF">HA252_03050</name>
    <name evidence="2" type="ORF">J4203_00620</name>
</gene>
<dbReference type="Proteomes" id="UP000678237">
    <property type="component" value="Unassembled WGS sequence"/>
</dbReference>
<reference evidence="2" key="3">
    <citation type="submission" date="2021-05" db="EMBL/GenBank/DDBJ databases">
        <title>Protein family content uncovers lineage relationships and bacterial pathway maintenance mechanisms in DPANN archaea.</title>
        <authorList>
            <person name="Castelle C.J."/>
            <person name="Meheust R."/>
            <person name="Jaffe A.L."/>
            <person name="Seitz K."/>
            <person name="Gong X."/>
            <person name="Baker B.J."/>
            <person name="Banfield J.F."/>
        </authorList>
    </citation>
    <scope>NUCLEOTIDE SEQUENCE</scope>
    <source>
        <strain evidence="2">RIFCSPLOWO2_01_FULL_58_19</strain>
    </source>
</reference>
<comment type="caution">
    <text evidence="1">The sequence shown here is derived from an EMBL/GenBank/DDBJ whole genome shotgun (WGS) entry which is preliminary data.</text>
</comment>
<sequence>MQARDRKRLAPLFDFIDLLVRWAELHTSSQATHALARQLMRKFSLMRSPNPLMHHLRSRARMN</sequence>
<reference evidence="2" key="2">
    <citation type="submission" date="2021-03" db="EMBL/GenBank/DDBJ databases">
        <authorList>
            <person name="Jaffe A."/>
        </authorList>
    </citation>
    <scope>NUCLEOTIDE SEQUENCE</scope>
    <source>
        <strain evidence="2">RIFCSPLOWO2_01_FULL_58_19</strain>
    </source>
</reference>